<accession>A0A848LRS6</accession>
<comment type="caution">
    <text evidence="1">The sequence shown here is derived from an EMBL/GenBank/DDBJ whole genome shotgun (WGS) entry which is preliminary data.</text>
</comment>
<dbReference type="PANTHER" id="PTHR42905">
    <property type="entry name" value="PHOSPHOENOLPYRUVATE CARBOXYLASE"/>
    <property type="match status" value="1"/>
</dbReference>
<gene>
    <name evidence="1" type="ORF">HG543_37190</name>
</gene>
<dbReference type="InterPro" id="IPR040442">
    <property type="entry name" value="Pyrv_kinase-like_dom_sf"/>
</dbReference>
<sequence length="272" mass="28284">MTSPHATSHAQEFRRLHTEGLLLLTNAWDPGSARLMESLGSKAVATTSAGVAWAHGYADGNHLPVQLMAATVAGITRVIRVPLTVDMEGGYSDDPAAVGEAVATVLDAGAVGINIEDGSGTPDLLCAKIEQVKRTGARLGVDVFVNARTDVYLRGLAPKGQQVQEALARGERYRAAGADGLFVPGVVEASEIRAIVSGTKLPVNVMARPNLPSLSELQALGVRRLSAGSSISEAVFGRAASLARAFLREGAAAPLKDGALPYPELNALMTAR</sequence>
<reference evidence="1 2" key="1">
    <citation type="submission" date="2020-04" db="EMBL/GenBank/DDBJ databases">
        <title>Draft genome of Pyxidicoccus fallax type strain.</title>
        <authorList>
            <person name="Whitworth D.E."/>
        </authorList>
    </citation>
    <scope>NUCLEOTIDE SEQUENCE [LARGE SCALE GENOMIC DNA]</scope>
    <source>
        <strain evidence="1 2">DSM 14698</strain>
    </source>
</reference>
<dbReference type="AlphaFoldDB" id="A0A848LRS6"/>
<dbReference type="Proteomes" id="UP000518300">
    <property type="component" value="Unassembled WGS sequence"/>
</dbReference>
<dbReference type="CDD" id="cd00377">
    <property type="entry name" value="ICL_PEPM"/>
    <property type="match status" value="1"/>
</dbReference>
<dbReference type="EMBL" id="JABBJJ010000245">
    <property type="protein sequence ID" value="NMO20456.1"/>
    <property type="molecule type" value="Genomic_DNA"/>
</dbReference>
<organism evidence="1 2">
    <name type="scientific">Pyxidicoccus fallax</name>
    <dbReference type="NCBI Taxonomy" id="394095"/>
    <lineage>
        <taxon>Bacteria</taxon>
        <taxon>Pseudomonadati</taxon>
        <taxon>Myxococcota</taxon>
        <taxon>Myxococcia</taxon>
        <taxon>Myxococcales</taxon>
        <taxon>Cystobacterineae</taxon>
        <taxon>Myxococcaceae</taxon>
        <taxon>Pyxidicoccus</taxon>
    </lineage>
</organism>
<dbReference type="InterPro" id="IPR015813">
    <property type="entry name" value="Pyrv/PenolPyrv_kinase-like_dom"/>
</dbReference>
<dbReference type="RefSeq" id="WP_169349672.1">
    <property type="nucleotide sequence ID" value="NZ_JABBJJ010000245.1"/>
</dbReference>
<keyword evidence="2" id="KW-1185">Reference proteome</keyword>
<protein>
    <submittedName>
        <fullName evidence="1">Isocitrate lyase/phosphoenolpyruvate mutase family protein</fullName>
    </submittedName>
</protein>
<dbReference type="PANTHER" id="PTHR42905:SF16">
    <property type="entry name" value="CARBOXYPHOSPHONOENOLPYRUVATE PHOSPHONOMUTASE-LIKE PROTEIN (AFU_ORTHOLOGUE AFUA_5G07230)"/>
    <property type="match status" value="1"/>
</dbReference>
<dbReference type="SUPFAM" id="SSF51621">
    <property type="entry name" value="Phosphoenolpyruvate/pyruvate domain"/>
    <property type="match status" value="1"/>
</dbReference>
<dbReference type="Pfam" id="PF13714">
    <property type="entry name" value="PEP_mutase"/>
    <property type="match status" value="1"/>
</dbReference>
<proteinExistence type="predicted"/>
<keyword evidence="1" id="KW-0456">Lyase</keyword>
<name>A0A848LRS6_9BACT</name>
<dbReference type="InterPro" id="IPR039556">
    <property type="entry name" value="ICL/PEPM"/>
</dbReference>
<dbReference type="GO" id="GO:0016829">
    <property type="term" value="F:lyase activity"/>
    <property type="evidence" value="ECO:0007669"/>
    <property type="project" value="UniProtKB-KW"/>
</dbReference>
<evidence type="ECO:0000313" key="1">
    <source>
        <dbReference type="EMBL" id="NMO20456.1"/>
    </source>
</evidence>
<dbReference type="Gene3D" id="3.20.20.60">
    <property type="entry name" value="Phosphoenolpyruvate-binding domains"/>
    <property type="match status" value="1"/>
</dbReference>
<keyword evidence="1" id="KW-0670">Pyruvate</keyword>
<evidence type="ECO:0000313" key="2">
    <source>
        <dbReference type="Proteomes" id="UP000518300"/>
    </source>
</evidence>